<keyword evidence="1" id="KW-0479">Metal-binding</keyword>
<evidence type="ECO:0000313" key="7">
    <source>
        <dbReference type="Proteomes" id="UP000033982"/>
    </source>
</evidence>
<evidence type="ECO:0000259" key="5">
    <source>
        <dbReference type="Pfam" id="PF01258"/>
    </source>
</evidence>
<sequence length="123" mass="13897">MDSSQIATIEKVLLEEKIKLESQLAQFTSKNIHNPEDYNAAFPQFGEKEEDNAVEVAQYSDNLTLERTLESALRDVNSALQRIKKGAYGICKYCKKPIDARRLVARPTSSSCIDCKKQLTQEV</sequence>
<keyword evidence="2" id="KW-0863">Zinc-finger</keyword>
<dbReference type="EMBL" id="LCQN01000002">
    <property type="protein sequence ID" value="KKW17542.1"/>
    <property type="molecule type" value="Genomic_DNA"/>
</dbReference>
<evidence type="ECO:0000256" key="1">
    <source>
        <dbReference type="ARBA" id="ARBA00022723"/>
    </source>
</evidence>
<keyword evidence="3" id="KW-0862">Zinc</keyword>
<dbReference type="AlphaFoldDB" id="A0A0G1YRB7"/>
<dbReference type="PANTHER" id="PTHR33823">
    <property type="entry name" value="RNA POLYMERASE-BINDING TRANSCRIPTION FACTOR DKSA-RELATED"/>
    <property type="match status" value="1"/>
</dbReference>
<name>A0A0G1YRB7_9BACT</name>
<dbReference type="Pfam" id="PF01258">
    <property type="entry name" value="zf-dskA_traR"/>
    <property type="match status" value="1"/>
</dbReference>
<evidence type="ECO:0000256" key="2">
    <source>
        <dbReference type="ARBA" id="ARBA00022771"/>
    </source>
</evidence>
<organism evidence="6 7">
    <name type="scientific">Candidatus Magasanikbacteria bacterium GW2011_GWA2_50_22</name>
    <dbReference type="NCBI Taxonomy" id="1619043"/>
    <lineage>
        <taxon>Bacteria</taxon>
        <taxon>Candidatus Magasanikiibacteriota</taxon>
    </lineage>
</organism>
<dbReference type="Proteomes" id="UP000033982">
    <property type="component" value="Unassembled WGS sequence"/>
</dbReference>
<evidence type="ECO:0000313" key="6">
    <source>
        <dbReference type="EMBL" id="KKW17542.1"/>
    </source>
</evidence>
<reference evidence="6 7" key="1">
    <citation type="journal article" date="2015" name="Nature">
        <title>rRNA introns, odd ribosomes, and small enigmatic genomes across a large radiation of phyla.</title>
        <authorList>
            <person name="Brown C.T."/>
            <person name="Hug L.A."/>
            <person name="Thomas B.C."/>
            <person name="Sharon I."/>
            <person name="Castelle C.J."/>
            <person name="Singh A."/>
            <person name="Wilkins M.J."/>
            <person name="Williams K.H."/>
            <person name="Banfield J.F."/>
        </authorList>
    </citation>
    <scope>NUCLEOTIDE SEQUENCE [LARGE SCALE GENOMIC DNA]</scope>
</reference>
<evidence type="ECO:0000256" key="3">
    <source>
        <dbReference type="ARBA" id="ARBA00022833"/>
    </source>
</evidence>
<dbReference type="SUPFAM" id="SSF57716">
    <property type="entry name" value="Glucocorticoid receptor-like (DNA-binding domain)"/>
    <property type="match status" value="1"/>
</dbReference>
<feature type="domain" description="Zinc finger DksA/TraR C4-type" evidence="5">
    <location>
        <begin position="86"/>
        <end position="117"/>
    </location>
</feature>
<dbReference type="InterPro" id="IPR000962">
    <property type="entry name" value="Znf_DskA_TraR"/>
</dbReference>
<gene>
    <name evidence="6" type="ORF">UY58_C0002G0028</name>
</gene>
<dbReference type="PROSITE" id="PS51128">
    <property type="entry name" value="ZF_DKSA_2"/>
    <property type="match status" value="1"/>
</dbReference>
<accession>A0A0G1YRB7</accession>
<dbReference type="PANTHER" id="PTHR33823:SF4">
    <property type="entry name" value="GENERAL STRESS PROTEIN 16O"/>
    <property type="match status" value="1"/>
</dbReference>
<dbReference type="GO" id="GO:0008270">
    <property type="term" value="F:zinc ion binding"/>
    <property type="evidence" value="ECO:0007669"/>
    <property type="project" value="UniProtKB-KW"/>
</dbReference>
<protein>
    <submittedName>
        <fullName evidence="6">Transcriptional regulator, TraR/DksA family</fullName>
    </submittedName>
</protein>
<evidence type="ECO:0000256" key="4">
    <source>
        <dbReference type="PROSITE-ProRule" id="PRU00510"/>
    </source>
</evidence>
<proteinExistence type="predicted"/>
<dbReference type="Gene3D" id="1.20.120.910">
    <property type="entry name" value="DksA, coiled-coil domain"/>
    <property type="match status" value="1"/>
</dbReference>
<feature type="zinc finger region" description="dksA C4-type" evidence="4">
    <location>
        <begin position="91"/>
        <end position="115"/>
    </location>
</feature>
<comment type="caution">
    <text evidence="6">The sequence shown here is derived from an EMBL/GenBank/DDBJ whole genome shotgun (WGS) entry which is preliminary data.</text>
</comment>